<dbReference type="PANTHER" id="PTHR38686">
    <property type="entry name" value="APOLIPOPROTEIN N-ACYLTRANSFERASE"/>
    <property type="match status" value="1"/>
</dbReference>
<dbReference type="KEGG" id="gca:Galf_1875"/>
<dbReference type="HAMAP" id="MF_01148">
    <property type="entry name" value="Lnt"/>
    <property type="match status" value="1"/>
</dbReference>
<feature type="domain" description="CN hydrolase" evidence="10">
    <location>
        <begin position="259"/>
        <end position="502"/>
    </location>
</feature>
<evidence type="ECO:0000256" key="1">
    <source>
        <dbReference type="ARBA" id="ARBA00004651"/>
    </source>
</evidence>
<dbReference type="eggNOG" id="COG0815">
    <property type="taxonomic scope" value="Bacteria"/>
</dbReference>
<evidence type="ECO:0000256" key="9">
    <source>
        <dbReference type="HAMAP-Rule" id="MF_01148"/>
    </source>
</evidence>
<feature type="transmembrane region" description="Helical" evidence="9">
    <location>
        <begin position="115"/>
        <end position="141"/>
    </location>
</feature>
<feature type="transmembrane region" description="Helical" evidence="9">
    <location>
        <begin position="509"/>
        <end position="528"/>
    </location>
</feature>
<keyword evidence="9" id="KW-0997">Cell inner membrane</keyword>
<evidence type="ECO:0000259" key="10">
    <source>
        <dbReference type="PROSITE" id="PS50263"/>
    </source>
</evidence>
<dbReference type="InterPro" id="IPR036526">
    <property type="entry name" value="C-N_Hydrolase_sf"/>
</dbReference>
<dbReference type="PANTHER" id="PTHR38686:SF1">
    <property type="entry name" value="APOLIPOPROTEIN N-ACYLTRANSFERASE"/>
    <property type="match status" value="1"/>
</dbReference>
<dbReference type="HOGENOM" id="CLU_019563_3_0_4"/>
<feature type="transmembrane region" description="Helical" evidence="9">
    <location>
        <begin position="189"/>
        <end position="215"/>
    </location>
</feature>
<dbReference type="InterPro" id="IPR003010">
    <property type="entry name" value="C-N_Hydrolase"/>
</dbReference>
<organism evidence="11 12">
    <name type="scientific">Gallionella capsiferriformans (strain ES-2)</name>
    <name type="common">Gallionella ferruginea capsiferriformans (strain ES-2)</name>
    <dbReference type="NCBI Taxonomy" id="395494"/>
    <lineage>
        <taxon>Bacteria</taxon>
        <taxon>Pseudomonadati</taxon>
        <taxon>Pseudomonadota</taxon>
        <taxon>Betaproteobacteria</taxon>
        <taxon>Nitrosomonadales</taxon>
        <taxon>Gallionellaceae</taxon>
        <taxon>Gallionella</taxon>
    </lineage>
</organism>
<accession>D9SH87</accession>
<evidence type="ECO:0000313" key="11">
    <source>
        <dbReference type="EMBL" id="ADL55884.1"/>
    </source>
</evidence>
<evidence type="ECO:0000256" key="4">
    <source>
        <dbReference type="ARBA" id="ARBA00022679"/>
    </source>
</evidence>
<comment type="subcellular location">
    <subcellularLocation>
        <location evidence="9">Cell inner membrane</location>
        <topology evidence="9">Multi-pass membrane protein</topology>
    </subcellularLocation>
    <subcellularLocation>
        <location evidence="1">Cell membrane</location>
        <topology evidence="1">Multi-pass membrane protein</topology>
    </subcellularLocation>
</comment>
<keyword evidence="6 9" id="KW-1133">Transmembrane helix</keyword>
<evidence type="ECO:0000256" key="6">
    <source>
        <dbReference type="ARBA" id="ARBA00022989"/>
    </source>
</evidence>
<keyword evidence="4 9" id="KW-0808">Transferase</keyword>
<dbReference type="Gene3D" id="3.60.110.10">
    <property type="entry name" value="Carbon-nitrogen hydrolase"/>
    <property type="match status" value="1"/>
</dbReference>
<keyword evidence="8 9" id="KW-0012">Acyltransferase</keyword>
<evidence type="ECO:0000313" key="12">
    <source>
        <dbReference type="Proteomes" id="UP000001235"/>
    </source>
</evidence>
<feature type="transmembrane region" description="Helical" evidence="9">
    <location>
        <begin position="153"/>
        <end position="177"/>
    </location>
</feature>
<dbReference type="Pfam" id="PF00795">
    <property type="entry name" value="CN_hydrolase"/>
    <property type="match status" value="1"/>
</dbReference>
<protein>
    <recommendedName>
        <fullName evidence="9">Apolipoprotein N-acyltransferase</fullName>
        <shortName evidence="9">ALP N-acyltransferase</shortName>
        <ecNumber evidence="9">2.3.1.269</ecNumber>
    </recommendedName>
</protein>
<feature type="transmembrane region" description="Helical" evidence="9">
    <location>
        <begin position="89"/>
        <end position="109"/>
    </location>
</feature>
<dbReference type="InterPro" id="IPR045378">
    <property type="entry name" value="LNT_N"/>
</dbReference>
<dbReference type="Proteomes" id="UP000001235">
    <property type="component" value="Chromosome"/>
</dbReference>
<evidence type="ECO:0000256" key="7">
    <source>
        <dbReference type="ARBA" id="ARBA00023136"/>
    </source>
</evidence>
<feature type="transmembrane region" description="Helical" evidence="9">
    <location>
        <begin position="44"/>
        <end position="77"/>
    </location>
</feature>
<dbReference type="SUPFAM" id="SSF56317">
    <property type="entry name" value="Carbon-nitrogen hydrolase"/>
    <property type="match status" value="1"/>
</dbReference>
<dbReference type="Pfam" id="PF20154">
    <property type="entry name" value="LNT_N"/>
    <property type="match status" value="1"/>
</dbReference>
<dbReference type="PROSITE" id="PS50263">
    <property type="entry name" value="CN_HYDROLASE"/>
    <property type="match status" value="1"/>
</dbReference>
<keyword evidence="3 9" id="KW-1003">Cell membrane</keyword>
<comment type="similarity">
    <text evidence="2 9">Belongs to the CN hydrolase family. Apolipoprotein N-acyltransferase subfamily.</text>
</comment>
<keyword evidence="5 9" id="KW-0812">Transmembrane</keyword>
<keyword evidence="11" id="KW-0449">Lipoprotein</keyword>
<evidence type="ECO:0000256" key="8">
    <source>
        <dbReference type="ARBA" id="ARBA00023315"/>
    </source>
</evidence>
<dbReference type="AlphaFoldDB" id="D9SH87"/>
<dbReference type="CDD" id="cd07571">
    <property type="entry name" value="ALP_N-acyl_transferase"/>
    <property type="match status" value="1"/>
</dbReference>
<dbReference type="EC" id="2.3.1.269" evidence="9"/>
<reference evidence="11 12" key="1">
    <citation type="submission" date="2010-08" db="EMBL/GenBank/DDBJ databases">
        <title>Complete sequence of Gallionella capsiferriformans ES-2.</title>
        <authorList>
            <consortium name="US DOE Joint Genome Institute"/>
            <person name="Lucas S."/>
            <person name="Copeland A."/>
            <person name="Lapidus A."/>
            <person name="Cheng J.-F."/>
            <person name="Bruce D."/>
            <person name="Goodwin L."/>
            <person name="Pitluck S."/>
            <person name="Chertkov O."/>
            <person name="Davenport K.W."/>
            <person name="Detter J.C."/>
            <person name="Han C."/>
            <person name="Tapia R."/>
            <person name="Land M."/>
            <person name="Hauser L."/>
            <person name="Chang Y.-J."/>
            <person name="Jeffries C."/>
            <person name="Kyrpides N."/>
            <person name="Ivanova N."/>
            <person name="Mikhailova N."/>
            <person name="Shelobolina E.S."/>
            <person name="Picardal F."/>
            <person name="Roden E."/>
            <person name="Emerson D."/>
            <person name="Woyke T."/>
        </authorList>
    </citation>
    <scope>NUCLEOTIDE SEQUENCE [LARGE SCALE GENOMIC DNA]</scope>
    <source>
        <strain evidence="11 12">ES-2</strain>
    </source>
</reference>
<name>D9SH87_GALCS</name>
<dbReference type="GO" id="GO:0042158">
    <property type="term" value="P:lipoprotein biosynthetic process"/>
    <property type="evidence" value="ECO:0007669"/>
    <property type="project" value="UniProtKB-UniRule"/>
</dbReference>
<dbReference type="InterPro" id="IPR004563">
    <property type="entry name" value="Apolipo_AcylTrfase"/>
</dbReference>
<proteinExistence type="inferred from homology"/>
<comment type="function">
    <text evidence="9">Catalyzes the phospholipid dependent N-acylation of the N-terminal cysteine of apolipoprotein, the last step in lipoprotein maturation.</text>
</comment>
<evidence type="ECO:0000256" key="2">
    <source>
        <dbReference type="ARBA" id="ARBA00010065"/>
    </source>
</evidence>
<keyword evidence="12" id="KW-1185">Reference proteome</keyword>
<evidence type="ECO:0000256" key="5">
    <source>
        <dbReference type="ARBA" id="ARBA00022692"/>
    </source>
</evidence>
<evidence type="ECO:0000256" key="3">
    <source>
        <dbReference type="ARBA" id="ARBA00022475"/>
    </source>
</evidence>
<gene>
    <name evidence="9" type="primary">lnt</name>
    <name evidence="11" type="ordered locus">Galf_1875</name>
</gene>
<dbReference type="EMBL" id="CP002159">
    <property type="protein sequence ID" value="ADL55884.1"/>
    <property type="molecule type" value="Genomic_DNA"/>
</dbReference>
<sequence length="534" mass="58099">MACNVCLVQLGAVYIGRNCAESVMLRGSYERSMSSMRKVIKENGLALLAGVSCVAGFAPFGIFPIPVAALALLFVLWGRCDTPRAAAHLGFAFGLGLFGGGISWIYVALHDFGEMPVWLAAPATLLFAAFLSLFTALAGFLQARLSRVSSWRFLLVMPSIWVLIEWLRGMIFTGFPWLTLGYAQSDGPLAGFAALLGVYGVSLVAALCAGLLALLWVERWSRHGKMACALFAALWAGGELLRHVAWTEPVGAPFSVTLVQGNIGQDIKFTEDALAGTLDTYRRQVLQNPAKLTVLPETALPVMRDEVPQELLDQLREHARRNQGDVLAGVFERDRGGYYNSVIALGASEDGFAQESPHYRKHHLVIFGEFIPFRPLFGWLINEILNIPMGDLARGETEQAPLPVAGQQVAVNICYEDVFGEEIISALPAATLLVNVTNDGWYGHSHAAAQHNQISQFRALETGRMMLRATNTGVTSIIGVNGRVLQQLPQHQPGVLQGQAQGYAGSTPYVRWGNVAVLLLIALMLSVGRLRSRR</sequence>
<dbReference type="UniPathway" id="UPA00666"/>
<dbReference type="GO" id="GO:0005886">
    <property type="term" value="C:plasma membrane"/>
    <property type="evidence" value="ECO:0007669"/>
    <property type="project" value="UniProtKB-SubCell"/>
</dbReference>
<dbReference type="GO" id="GO:0016410">
    <property type="term" value="F:N-acyltransferase activity"/>
    <property type="evidence" value="ECO:0007669"/>
    <property type="project" value="UniProtKB-UniRule"/>
</dbReference>
<keyword evidence="7 9" id="KW-0472">Membrane</keyword>
<dbReference type="NCBIfam" id="TIGR00546">
    <property type="entry name" value="lnt"/>
    <property type="match status" value="1"/>
</dbReference>
<comment type="pathway">
    <text evidence="9">Protein modification; lipoprotein biosynthesis (N-acyl transfer).</text>
</comment>
<comment type="catalytic activity">
    <reaction evidence="9">
        <text>N-terminal S-1,2-diacyl-sn-glyceryl-L-cysteinyl-[lipoprotein] + a glycerophospholipid = N-acyl-S-1,2-diacyl-sn-glyceryl-L-cysteinyl-[lipoprotein] + a 2-acyl-sn-glycero-3-phospholipid + H(+)</text>
        <dbReference type="Rhea" id="RHEA:48228"/>
        <dbReference type="Rhea" id="RHEA-COMP:14681"/>
        <dbReference type="Rhea" id="RHEA-COMP:14684"/>
        <dbReference type="ChEBI" id="CHEBI:15378"/>
        <dbReference type="ChEBI" id="CHEBI:136912"/>
        <dbReference type="ChEBI" id="CHEBI:140656"/>
        <dbReference type="ChEBI" id="CHEBI:140657"/>
        <dbReference type="ChEBI" id="CHEBI:140660"/>
        <dbReference type="EC" id="2.3.1.269"/>
    </reaction>
</comment>
<dbReference type="STRING" id="395494.Galf_1875"/>